<dbReference type="AlphaFoldDB" id="A0ABD2Y6V3"/>
<evidence type="ECO:0000313" key="2">
    <source>
        <dbReference type="Proteomes" id="UP001630127"/>
    </source>
</evidence>
<evidence type="ECO:0008006" key="3">
    <source>
        <dbReference type="Google" id="ProtNLM"/>
    </source>
</evidence>
<sequence length="214" mass="23609">MINFCMYIFGKMGRIVRGTFVYAKSTIVDTRILWSDLALLAQNVRGPWPIGGDFNVLSSLPEYSSRATQHLRGVNDFTAAMDASCSSACLLGPLPLEVLELNVDSSSLGNPEAARGEGIIRITYGFLVAEFSIAFVFKTNMEAVSLALAFSIRLCLDRGWSNVSIENKLFDPSSNVSREANAVADMISKWQAHLQDYIVFLIWIFPSPFMAMCG</sequence>
<proteinExistence type="predicted"/>
<organism evidence="1 2">
    <name type="scientific">Cinchona calisaya</name>
    <dbReference type="NCBI Taxonomy" id="153742"/>
    <lineage>
        <taxon>Eukaryota</taxon>
        <taxon>Viridiplantae</taxon>
        <taxon>Streptophyta</taxon>
        <taxon>Embryophyta</taxon>
        <taxon>Tracheophyta</taxon>
        <taxon>Spermatophyta</taxon>
        <taxon>Magnoliopsida</taxon>
        <taxon>eudicotyledons</taxon>
        <taxon>Gunneridae</taxon>
        <taxon>Pentapetalae</taxon>
        <taxon>asterids</taxon>
        <taxon>lamiids</taxon>
        <taxon>Gentianales</taxon>
        <taxon>Rubiaceae</taxon>
        <taxon>Cinchonoideae</taxon>
        <taxon>Cinchoneae</taxon>
        <taxon>Cinchona</taxon>
    </lineage>
</organism>
<dbReference type="Proteomes" id="UP001630127">
    <property type="component" value="Unassembled WGS sequence"/>
</dbReference>
<name>A0ABD2Y6V3_9GENT</name>
<gene>
    <name evidence="1" type="ORF">ACH5RR_037242</name>
</gene>
<dbReference type="EMBL" id="JBJUIK010000015">
    <property type="protein sequence ID" value="KAL3502793.1"/>
    <property type="molecule type" value="Genomic_DNA"/>
</dbReference>
<accession>A0ABD2Y6V3</accession>
<evidence type="ECO:0000313" key="1">
    <source>
        <dbReference type="EMBL" id="KAL3502793.1"/>
    </source>
</evidence>
<comment type="caution">
    <text evidence="1">The sequence shown here is derived from an EMBL/GenBank/DDBJ whole genome shotgun (WGS) entry which is preliminary data.</text>
</comment>
<protein>
    <recommendedName>
        <fullName evidence="3">RNase H type-1 domain-containing protein</fullName>
    </recommendedName>
</protein>
<keyword evidence="2" id="KW-1185">Reference proteome</keyword>
<reference evidence="1 2" key="1">
    <citation type="submission" date="2024-11" db="EMBL/GenBank/DDBJ databases">
        <title>A near-complete genome assembly of Cinchona calisaya.</title>
        <authorList>
            <person name="Lian D.C."/>
            <person name="Zhao X.W."/>
            <person name="Wei L."/>
        </authorList>
    </citation>
    <scope>NUCLEOTIDE SEQUENCE [LARGE SCALE GENOMIC DNA]</scope>
    <source>
        <tissue evidence="1">Nenye</tissue>
    </source>
</reference>